<feature type="transmembrane region" description="Helical" evidence="1">
    <location>
        <begin position="43"/>
        <end position="62"/>
    </location>
</feature>
<dbReference type="AlphaFoldDB" id="A0A1F6W4A8"/>
<comment type="caution">
    <text evidence="2">The sequence shown here is derived from an EMBL/GenBank/DDBJ whole genome shotgun (WGS) entry which is preliminary data.</text>
</comment>
<keyword evidence="1" id="KW-0812">Transmembrane</keyword>
<dbReference type="STRING" id="1801750.A3B85_00445"/>
<organism evidence="2 3">
    <name type="scientific">Candidatus Nomurabacteria bacterium RIFCSPHIGHO2_02_FULL_37_13</name>
    <dbReference type="NCBI Taxonomy" id="1801750"/>
    <lineage>
        <taxon>Bacteria</taxon>
        <taxon>Candidatus Nomuraibacteriota</taxon>
    </lineage>
</organism>
<feature type="transmembrane region" description="Helical" evidence="1">
    <location>
        <begin position="12"/>
        <end position="31"/>
    </location>
</feature>
<name>A0A1F6W4A8_9BACT</name>
<dbReference type="Proteomes" id="UP000178374">
    <property type="component" value="Unassembled WGS sequence"/>
</dbReference>
<protein>
    <submittedName>
        <fullName evidence="2">Uncharacterized protein</fullName>
    </submittedName>
</protein>
<evidence type="ECO:0000313" key="3">
    <source>
        <dbReference type="Proteomes" id="UP000178374"/>
    </source>
</evidence>
<evidence type="ECO:0000256" key="1">
    <source>
        <dbReference type="SAM" id="Phobius"/>
    </source>
</evidence>
<sequence>MNKQRILNWIGCFWLLLNWLLLNLPIFPLPFGGSFLFILPQNIYIVVAFLVLFVMMIINKVFTQKLLLQLYLPVYV</sequence>
<reference evidence="2 3" key="1">
    <citation type="journal article" date="2016" name="Nat. Commun.">
        <title>Thousands of microbial genomes shed light on interconnected biogeochemical processes in an aquifer system.</title>
        <authorList>
            <person name="Anantharaman K."/>
            <person name="Brown C.T."/>
            <person name="Hug L.A."/>
            <person name="Sharon I."/>
            <person name="Castelle C.J."/>
            <person name="Probst A.J."/>
            <person name="Thomas B.C."/>
            <person name="Singh A."/>
            <person name="Wilkins M.J."/>
            <person name="Karaoz U."/>
            <person name="Brodie E.L."/>
            <person name="Williams K.H."/>
            <person name="Hubbard S.S."/>
            <person name="Banfield J.F."/>
        </authorList>
    </citation>
    <scope>NUCLEOTIDE SEQUENCE [LARGE SCALE GENOMIC DNA]</scope>
</reference>
<proteinExistence type="predicted"/>
<gene>
    <name evidence="2" type="ORF">A3B85_00445</name>
</gene>
<dbReference type="EMBL" id="MFUA01000021">
    <property type="protein sequence ID" value="OGI76721.1"/>
    <property type="molecule type" value="Genomic_DNA"/>
</dbReference>
<accession>A0A1F6W4A8</accession>
<keyword evidence="1" id="KW-1133">Transmembrane helix</keyword>
<keyword evidence="1" id="KW-0472">Membrane</keyword>
<evidence type="ECO:0000313" key="2">
    <source>
        <dbReference type="EMBL" id="OGI76721.1"/>
    </source>
</evidence>